<dbReference type="AlphaFoldDB" id="A0A8T0HMB6"/>
<dbReference type="EMBL" id="CM026426">
    <property type="protein sequence ID" value="KAG0572020.1"/>
    <property type="molecule type" value="Genomic_DNA"/>
</dbReference>
<evidence type="ECO:0000313" key="1">
    <source>
        <dbReference type="EMBL" id="KAG0572020.1"/>
    </source>
</evidence>
<proteinExistence type="predicted"/>
<sequence length="64" mass="7013">MNVMVNGVSAPSQQNLFDSEGRIEQEQCDLSYDGVDEDLCSLEGVPDVTEGVRKQCRSFGTQVT</sequence>
<protein>
    <submittedName>
        <fullName evidence="1">Uncharacterized protein</fullName>
    </submittedName>
</protein>
<evidence type="ECO:0000313" key="2">
    <source>
        <dbReference type="Proteomes" id="UP000822688"/>
    </source>
</evidence>
<organism evidence="1 2">
    <name type="scientific">Ceratodon purpureus</name>
    <name type="common">Fire moss</name>
    <name type="synonym">Dicranum purpureum</name>
    <dbReference type="NCBI Taxonomy" id="3225"/>
    <lineage>
        <taxon>Eukaryota</taxon>
        <taxon>Viridiplantae</taxon>
        <taxon>Streptophyta</taxon>
        <taxon>Embryophyta</taxon>
        <taxon>Bryophyta</taxon>
        <taxon>Bryophytina</taxon>
        <taxon>Bryopsida</taxon>
        <taxon>Dicranidae</taxon>
        <taxon>Pseudoditrichales</taxon>
        <taxon>Ditrichaceae</taxon>
        <taxon>Ceratodon</taxon>
    </lineage>
</organism>
<keyword evidence="2" id="KW-1185">Reference proteome</keyword>
<gene>
    <name evidence="1" type="ORF">KC19_VG062400</name>
</gene>
<comment type="caution">
    <text evidence="1">The sequence shown here is derived from an EMBL/GenBank/DDBJ whole genome shotgun (WGS) entry which is preliminary data.</text>
</comment>
<dbReference type="Proteomes" id="UP000822688">
    <property type="component" value="Chromosome V"/>
</dbReference>
<accession>A0A8T0HMB6</accession>
<name>A0A8T0HMB6_CERPU</name>
<reference evidence="1" key="1">
    <citation type="submission" date="2020-06" db="EMBL/GenBank/DDBJ databases">
        <title>WGS assembly of Ceratodon purpureus strain R40.</title>
        <authorList>
            <person name="Carey S.B."/>
            <person name="Jenkins J."/>
            <person name="Shu S."/>
            <person name="Lovell J.T."/>
            <person name="Sreedasyam A."/>
            <person name="Maumus F."/>
            <person name="Tiley G.P."/>
            <person name="Fernandez-Pozo N."/>
            <person name="Barry K."/>
            <person name="Chen C."/>
            <person name="Wang M."/>
            <person name="Lipzen A."/>
            <person name="Daum C."/>
            <person name="Saski C.A."/>
            <person name="Payton A.C."/>
            <person name="Mcbreen J.C."/>
            <person name="Conrad R.E."/>
            <person name="Kollar L.M."/>
            <person name="Olsson S."/>
            <person name="Huttunen S."/>
            <person name="Landis J.B."/>
            <person name="Wickett N.J."/>
            <person name="Johnson M.G."/>
            <person name="Rensing S.A."/>
            <person name="Grimwood J."/>
            <person name="Schmutz J."/>
            <person name="Mcdaniel S.F."/>
        </authorList>
    </citation>
    <scope>NUCLEOTIDE SEQUENCE</scope>
    <source>
        <strain evidence="1">R40</strain>
    </source>
</reference>